<evidence type="ECO:0000259" key="4">
    <source>
        <dbReference type="SMART" id="SM00458"/>
    </source>
</evidence>
<dbReference type="Gene3D" id="3.90.550.10">
    <property type="entry name" value="Spore Coat Polysaccharide Biosynthesis Protein SpsA, Chain A"/>
    <property type="match status" value="1"/>
</dbReference>
<keyword evidence="3" id="KW-0732">Signal</keyword>
<keyword evidence="2" id="KW-1015">Disulfide bond</keyword>
<dbReference type="PROSITE" id="PS50231">
    <property type="entry name" value="RICIN_B_LECTIN"/>
    <property type="match status" value="1"/>
</dbReference>
<dbReference type="PANTHER" id="PTHR11675:SF137">
    <property type="entry name" value="POLYPEPTIDE N-ACETYLGALACTOSAMINYLTRANSFERASE"/>
    <property type="match status" value="1"/>
</dbReference>
<keyword evidence="6" id="KW-1185">Reference proteome</keyword>
<feature type="domain" description="Ricin B lectin" evidence="4">
    <location>
        <begin position="120"/>
        <end position="246"/>
    </location>
</feature>
<accession>A0A9Q1FIH7</accession>
<dbReference type="GO" id="GO:0030246">
    <property type="term" value="F:carbohydrate binding"/>
    <property type="evidence" value="ECO:0007669"/>
    <property type="project" value="UniProtKB-KW"/>
</dbReference>
<dbReference type="Pfam" id="PF00652">
    <property type="entry name" value="Ricin_B_lectin"/>
    <property type="match status" value="1"/>
</dbReference>
<dbReference type="GO" id="GO:0006493">
    <property type="term" value="P:protein O-linked glycosylation"/>
    <property type="evidence" value="ECO:0007669"/>
    <property type="project" value="TreeGrafter"/>
</dbReference>
<evidence type="ECO:0000256" key="1">
    <source>
        <dbReference type="ARBA" id="ARBA00022734"/>
    </source>
</evidence>
<dbReference type="InterPro" id="IPR000772">
    <property type="entry name" value="Ricin_B_lectin"/>
</dbReference>
<dbReference type="PANTHER" id="PTHR11675">
    <property type="entry name" value="N-ACETYLGALACTOSAMINYLTRANSFERASE"/>
    <property type="match status" value="1"/>
</dbReference>
<proteinExistence type="predicted"/>
<feature type="chain" id="PRO_5040340588" description="Ricin B lectin domain-containing protein" evidence="3">
    <location>
        <begin position="18"/>
        <end position="246"/>
    </location>
</feature>
<dbReference type="Gene3D" id="2.80.10.50">
    <property type="match status" value="1"/>
</dbReference>
<evidence type="ECO:0000313" key="5">
    <source>
        <dbReference type="EMBL" id="KAJ8359501.1"/>
    </source>
</evidence>
<dbReference type="AlphaFoldDB" id="A0A9Q1FIH7"/>
<keyword evidence="1" id="KW-0430">Lectin</keyword>
<organism evidence="5 6">
    <name type="scientific">Synaphobranchus kaupii</name>
    <name type="common">Kaup's arrowtooth eel</name>
    <dbReference type="NCBI Taxonomy" id="118154"/>
    <lineage>
        <taxon>Eukaryota</taxon>
        <taxon>Metazoa</taxon>
        <taxon>Chordata</taxon>
        <taxon>Craniata</taxon>
        <taxon>Vertebrata</taxon>
        <taxon>Euteleostomi</taxon>
        <taxon>Actinopterygii</taxon>
        <taxon>Neopterygii</taxon>
        <taxon>Teleostei</taxon>
        <taxon>Anguilliformes</taxon>
        <taxon>Synaphobranchidae</taxon>
        <taxon>Synaphobranchus</taxon>
    </lineage>
</organism>
<feature type="signal peptide" evidence="3">
    <location>
        <begin position="1"/>
        <end position="17"/>
    </location>
</feature>
<evidence type="ECO:0000313" key="6">
    <source>
        <dbReference type="Proteomes" id="UP001152622"/>
    </source>
</evidence>
<dbReference type="SMART" id="SM00458">
    <property type="entry name" value="RICIN"/>
    <property type="match status" value="1"/>
</dbReference>
<dbReference type="OrthoDB" id="429263at2759"/>
<evidence type="ECO:0000256" key="3">
    <source>
        <dbReference type="SAM" id="SignalP"/>
    </source>
</evidence>
<name>A0A9Q1FIH7_SYNKA</name>
<gene>
    <name evidence="5" type="ORF">SKAU_G00160260</name>
</gene>
<evidence type="ECO:0000256" key="2">
    <source>
        <dbReference type="ARBA" id="ARBA00023157"/>
    </source>
</evidence>
<dbReference type="InterPro" id="IPR029044">
    <property type="entry name" value="Nucleotide-diphossugar_trans"/>
</dbReference>
<dbReference type="Proteomes" id="UP001152622">
    <property type="component" value="Chromosome 5"/>
</dbReference>
<reference evidence="5" key="1">
    <citation type="journal article" date="2023" name="Science">
        <title>Genome structures resolve the early diversification of teleost fishes.</title>
        <authorList>
            <person name="Parey E."/>
            <person name="Louis A."/>
            <person name="Montfort J."/>
            <person name="Bouchez O."/>
            <person name="Roques C."/>
            <person name="Iampietro C."/>
            <person name="Lluch J."/>
            <person name="Castinel A."/>
            <person name="Donnadieu C."/>
            <person name="Desvignes T."/>
            <person name="Floi Bucao C."/>
            <person name="Jouanno E."/>
            <person name="Wen M."/>
            <person name="Mejri S."/>
            <person name="Dirks R."/>
            <person name="Jansen H."/>
            <person name="Henkel C."/>
            <person name="Chen W.J."/>
            <person name="Zahm M."/>
            <person name="Cabau C."/>
            <person name="Klopp C."/>
            <person name="Thompson A.W."/>
            <person name="Robinson-Rechavi M."/>
            <person name="Braasch I."/>
            <person name="Lecointre G."/>
            <person name="Bobe J."/>
            <person name="Postlethwait J.H."/>
            <person name="Berthelot C."/>
            <person name="Roest Crollius H."/>
            <person name="Guiguen Y."/>
        </authorList>
    </citation>
    <scope>NUCLEOTIDE SEQUENCE</scope>
    <source>
        <strain evidence="5">WJC10195</strain>
    </source>
</reference>
<comment type="caution">
    <text evidence="5">The sequence shown here is derived from an EMBL/GenBank/DDBJ whole genome shotgun (WGS) entry which is preliminary data.</text>
</comment>
<dbReference type="FunFam" id="2.80.10.50:FF:000024">
    <property type="entry name" value="Polypeptide N-acetylgalactosaminyltransferase"/>
    <property type="match status" value="1"/>
</dbReference>
<dbReference type="EMBL" id="JAINUF010000005">
    <property type="protein sequence ID" value="KAJ8359501.1"/>
    <property type="molecule type" value="Genomic_DNA"/>
</dbReference>
<sequence length="246" mass="28167">MPELWLLLHMQVWLCGGRLEIIPCSVVGHIYRKKSPHTFPNGTDVIARNQVRLAEVWMDEYKEVFYRRNKVASVIARENKFGDISERLSLRERLHCKNFSWFLENVCPDVYVPDLVPLMYGMIKNLGSKACLDMGQGNTGGKPLIVFTCHNMGGNQYFEYTSKKELRHNIKKQLCLHSALDKEPVRAQACQLQGRGASVSPAQVWEFTQTHLLRNPSTARCLSLIGNQVVMDACNPADHYQKWAFI</sequence>
<dbReference type="GO" id="GO:0005794">
    <property type="term" value="C:Golgi apparatus"/>
    <property type="evidence" value="ECO:0007669"/>
    <property type="project" value="TreeGrafter"/>
</dbReference>
<protein>
    <recommendedName>
        <fullName evidence="4">Ricin B lectin domain-containing protein</fullName>
    </recommendedName>
</protein>
<dbReference type="SUPFAM" id="SSF53448">
    <property type="entry name" value="Nucleotide-diphospho-sugar transferases"/>
    <property type="match status" value="1"/>
</dbReference>
<dbReference type="GO" id="GO:0004653">
    <property type="term" value="F:polypeptide N-acetylgalactosaminyltransferase activity"/>
    <property type="evidence" value="ECO:0007669"/>
    <property type="project" value="TreeGrafter"/>
</dbReference>
<dbReference type="InterPro" id="IPR035992">
    <property type="entry name" value="Ricin_B-like_lectins"/>
</dbReference>
<dbReference type="SUPFAM" id="SSF50370">
    <property type="entry name" value="Ricin B-like lectins"/>
    <property type="match status" value="1"/>
</dbReference>